<dbReference type="PANTHER" id="PTHR44411">
    <property type="entry name" value="THO COMPLEX SUBUNIT 6 HOMOLOG"/>
    <property type="match status" value="1"/>
</dbReference>
<dbReference type="PROSITE" id="PS50294">
    <property type="entry name" value="WD_REPEATS_REGION"/>
    <property type="match status" value="1"/>
</dbReference>
<gene>
    <name evidence="5" type="ORF">SARC_05208</name>
</gene>
<evidence type="ECO:0000256" key="3">
    <source>
        <dbReference type="PROSITE-ProRule" id="PRU00221"/>
    </source>
</evidence>
<dbReference type="eggNOG" id="KOG0649">
    <property type="taxonomic scope" value="Eukaryota"/>
</dbReference>
<reference evidence="5 6" key="1">
    <citation type="submission" date="2011-02" db="EMBL/GenBank/DDBJ databases">
        <title>The Genome Sequence of Sphaeroforma arctica JP610.</title>
        <authorList>
            <consortium name="The Broad Institute Genome Sequencing Platform"/>
            <person name="Russ C."/>
            <person name="Cuomo C."/>
            <person name="Young S.K."/>
            <person name="Zeng Q."/>
            <person name="Gargeya S."/>
            <person name="Alvarado L."/>
            <person name="Berlin A."/>
            <person name="Chapman S.B."/>
            <person name="Chen Z."/>
            <person name="Freedman E."/>
            <person name="Gellesch M."/>
            <person name="Goldberg J."/>
            <person name="Griggs A."/>
            <person name="Gujja S."/>
            <person name="Heilman E."/>
            <person name="Heiman D."/>
            <person name="Howarth C."/>
            <person name="Mehta T."/>
            <person name="Neiman D."/>
            <person name="Pearson M."/>
            <person name="Roberts A."/>
            <person name="Saif S."/>
            <person name="Shea T."/>
            <person name="Shenoy N."/>
            <person name="Sisk P."/>
            <person name="Stolte C."/>
            <person name="Sykes S."/>
            <person name="White J."/>
            <person name="Yandava C."/>
            <person name="Burger G."/>
            <person name="Gray M.W."/>
            <person name="Holland P.W.H."/>
            <person name="King N."/>
            <person name="Lang F.B.F."/>
            <person name="Roger A.J."/>
            <person name="Ruiz-Trillo I."/>
            <person name="Haas B."/>
            <person name="Nusbaum C."/>
            <person name="Birren B."/>
        </authorList>
    </citation>
    <scope>NUCLEOTIDE SEQUENCE [LARGE SCALE GENOMIC DNA]</scope>
    <source>
        <strain evidence="5 6">JP610</strain>
    </source>
</reference>
<feature type="region of interest" description="Disordered" evidence="4">
    <location>
        <begin position="32"/>
        <end position="63"/>
    </location>
</feature>
<proteinExistence type="inferred from homology"/>
<dbReference type="SUPFAM" id="SSF50978">
    <property type="entry name" value="WD40 repeat-like"/>
    <property type="match status" value="1"/>
</dbReference>
<dbReference type="SMART" id="SM00320">
    <property type="entry name" value="WD40"/>
    <property type="match status" value="1"/>
</dbReference>
<protein>
    <submittedName>
        <fullName evidence="5">Uncharacterized protein</fullName>
    </submittedName>
</protein>
<dbReference type="AlphaFoldDB" id="A0A0L0G2T7"/>
<dbReference type="EMBL" id="KQ241920">
    <property type="protein sequence ID" value="KNC82508.1"/>
    <property type="molecule type" value="Genomic_DNA"/>
</dbReference>
<dbReference type="InterPro" id="IPR001680">
    <property type="entry name" value="WD40_rpt"/>
</dbReference>
<dbReference type="GO" id="GO:0006406">
    <property type="term" value="P:mRNA export from nucleus"/>
    <property type="evidence" value="ECO:0007669"/>
    <property type="project" value="TreeGrafter"/>
</dbReference>
<dbReference type="OrthoDB" id="273067at2759"/>
<evidence type="ECO:0000256" key="1">
    <source>
        <dbReference type="ARBA" id="ARBA00009728"/>
    </source>
</evidence>
<dbReference type="PROSITE" id="PS50082">
    <property type="entry name" value="WD_REPEATS_2"/>
    <property type="match status" value="1"/>
</dbReference>
<feature type="compositionally biased region" description="Basic and acidic residues" evidence="4">
    <location>
        <begin position="39"/>
        <end position="53"/>
    </location>
</feature>
<evidence type="ECO:0000256" key="4">
    <source>
        <dbReference type="SAM" id="MobiDB-lite"/>
    </source>
</evidence>
<keyword evidence="2 3" id="KW-0853">WD repeat</keyword>
<dbReference type="PANTHER" id="PTHR44411:SF1">
    <property type="entry name" value="THO COMPLEX SUBUNIT 6 HOMOLOG"/>
    <property type="match status" value="1"/>
</dbReference>
<organism evidence="5 6">
    <name type="scientific">Sphaeroforma arctica JP610</name>
    <dbReference type="NCBI Taxonomy" id="667725"/>
    <lineage>
        <taxon>Eukaryota</taxon>
        <taxon>Ichthyosporea</taxon>
        <taxon>Ichthyophonida</taxon>
        <taxon>Sphaeroforma</taxon>
    </lineage>
</organism>
<dbReference type="InterPro" id="IPR036322">
    <property type="entry name" value="WD40_repeat_dom_sf"/>
</dbReference>
<feature type="region of interest" description="Disordered" evidence="4">
    <location>
        <begin position="182"/>
        <end position="223"/>
    </location>
</feature>
<dbReference type="GO" id="GO:0000347">
    <property type="term" value="C:THO complex"/>
    <property type="evidence" value="ECO:0007669"/>
    <property type="project" value="TreeGrafter"/>
</dbReference>
<dbReference type="GeneID" id="25905712"/>
<evidence type="ECO:0000313" key="5">
    <source>
        <dbReference type="EMBL" id="KNC82508.1"/>
    </source>
</evidence>
<sequence length="243" mass="26423">MGDVLVCGTNTLIHALRWDALLDLAQQHHSQVHVNKAPNTEKDVSTHKERETPPHTAGQTAHTDTGTCVRSHACAYPVLEEVLAFSLRSPSHFMYIGGVETNALASSEGVLYAACGDSCVHAWSLETRNFLHSFEGHDDYVQCISVRQNGEIISGAEDGVVKFWDSNSQECLNTLSPETMSLKQKKSGTSQAPSQKAGSGASAPSKKTRGRKAKTAAKSEDKVQETLTFIPCLEIDQTDNWLV</sequence>
<dbReference type="InterPro" id="IPR015943">
    <property type="entry name" value="WD40/YVTN_repeat-like_dom_sf"/>
</dbReference>
<comment type="similarity">
    <text evidence="1">Belongs to the WD repeat THOC6 family.</text>
</comment>
<evidence type="ECO:0000256" key="2">
    <source>
        <dbReference type="ARBA" id="ARBA00022574"/>
    </source>
</evidence>
<dbReference type="Pfam" id="PF00400">
    <property type="entry name" value="WD40"/>
    <property type="match status" value="1"/>
</dbReference>
<keyword evidence="6" id="KW-1185">Reference proteome</keyword>
<dbReference type="GO" id="GO:0000346">
    <property type="term" value="C:transcription export complex"/>
    <property type="evidence" value="ECO:0007669"/>
    <property type="project" value="TreeGrafter"/>
</dbReference>
<evidence type="ECO:0000313" key="6">
    <source>
        <dbReference type="Proteomes" id="UP000054560"/>
    </source>
</evidence>
<dbReference type="STRING" id="667725.A0A0L0G2T7"/>
<feature type="compositionally biased region" description="Polar residues" evidence="4">
    <location>
        <begin position="182"/>
        <end position="197"/>
    </location>
</feature>
<feature type="repeat" description="WD" evidence="3">
    <location>
        <begin position="134"/>
        <end position="174"/>
    </location>
</feature>
<dbReference type="InterPro" id="IPR042626">
    <property type="entry name" value="THOC6"/>
</dbReference>
<accession>A0A0L0G2T7</accession>
<dbReference type="Proteomes" id="UP000054560">
    <property type="component" value="Unassembled WGS sequence"/>
</dbReference>
<dbReference type="Gene3D" id="2.130.10.10">
    <property type="entry name" value="YVTN repeat-like/Quinoprotein amine dehydrogenase"/>
    <property type="match status" value="1"/>
</dbReference>
<feature type="compositionally biased region" description="Basic residues" evidence="4">
    <location>
        <begin position="206"/>
        <end position="215"/>
    </location>
</feature>
<name>A0A0L0G2T7_9EUKA</name>
<dbReference type="RefSeq" id="XP_014156410.1">
    <property type="nucleotide sequence ID" value="XM_014300935.1"/>
</dbReference>